<keyword evidence="3" id="KW-1185">Reference proteome</keyword>
<feature type="transmembrane region" description="Helical" evidence="1">
    <location>
        <begin position="237"/>
        <end position="256"/>
    </location>
</feature>
<comment type="caution">
    <text evidence="2">The sequence shown here is derived from an EMBL/GenBank/DDBJ whole genome shotgun (WGS) entry which is preliminary data.</text>
</comment>
<name>A0ABN2KTQ6_9MICO</name>
<keyword evidence="1" id="KW-1133">Transmembrane helix</keyword>
<keyword evidence="1" id="KW-0812">Transmembrane</keyword>
<feature type="transmembrane region" description="Helical" evidence="1">
    <location>
        <begin position="182"/>
        <end position="200"/>
    </location>
</feature>
<feature type="transmembrane region" description="Helical" evidence="1">
    <location>
        <begin position="207"/>
        <end position="231"/>
    </location>
</feature>
<accession>A0ABN2KTQ6</accession>
<organism evidence="2 3">
    <name type="scientific">Nostocoides vanveenii</name>
    <dbReference type="NCBI Taxonomy" id="330835"/>
    <lineage>
        <taxon>Bacteria</taxon>
        <taxon>Bacillati</taxon>
        <taxon>Actinomycetota</taxon>
        <taxon>Actinomycetes</taxon>
        <taxon>Micrococcales</taxon>
        <taxon>Intrasporangiaceae</taxon>
        <taxon>Nostocoides</taxon>
    </lineage>
</organism>
<feature type="transmembrane region" description="Helical" evidence="1">
    <location>
        <begin position="148"/>
        <end position="170"/>
    </location>
</feature>
<dbReference type="EMBL" id="BAAAPN010000057">
    <property type="protein sequence ID" value="GAA1765916.1"/>
    <property type="molecule type" value="Genomic_DNA"/>
</dbReference>
<evidence type="ECO:0000256" key="1">
    <source>
        <dbReference type="SAM" id="Phobius"/>
    </source>
</evidence>
<dbReference type="RefSeq" id="WP_344067067.1">
    <property type="nucleotide sequence ID" value="NZ_BAAAPN010000057.1"/>
</dbReference>
<reference evidence="2 3" key="1">
    <citation type="journal article" date="2019" name="Int. J. Syst. Evol. Microbiol.">
        <title>The Global Catalogue of Microorganisms (GCM) 10K type strain sequencing project: providing services to taxonomists for standard genome sequencing and annotation.</title>
        <authorList>
            <consortium name="The Broad Institute Genomics Platform"/>
            <consortium name="The Broad Institute Genome Sequencing Center for Infectious Disease"/>
            <person name="Wu L."/>
            <person name="Ma J."/>
        </authorList>
    </citation>
    <scope>NUCLEOTIDE SEQUENCE [LARGE SCALE GENOMIC DNA]</scope>
    <source>
        <strain evidence="2 3">JCM 15591</strain>
    </source>
</reference>
<protein>
    <recommendedName>
        <fullName evidence="4">Integral membrane protein</fullName>
    </recommendedName>
</protein>
<dbReference type="PANTHER" id="PTHR40761:SF1">
    <property type="entry name" value="CONSERVED INTEGRAL MEMBRANE ALANINE VALINE AND LEUCINE RICH PROTEIN-RELATED"/>
    <property type="match status" value="1"/>
</dbReference>
<dbReference type="Proteomes" id="UP001501475">
    <property type="component" value="Unassembled WGS sequence"/>
</dbReference>
<proteinExistence type="predicted"/>
<evidence type="ECO:0008006" key="4">
    <source>
        <dbReference type="Google" id="ProtNLM"/>
    </source>
</evidence>
<gene>
    <name evidence="2" type="ORF">GCM10009810_25960</name>
</gene>
<feature type="transmembrane region" description="Helical" evidence="1">
    <location>
        <begin position="119"/>
        <end position="141"/>
    </location>
</feature>
<dbReference type="PANTHER" id="PTHR40761">
    <property type="entry name" value="CONSERVED INTEGRAL MEMBRANE ALANINE VALINE AND LEUCINE RICH PROTEIN-RELATED"/>
    <property type="match status" value="1"/>
</dbReference>
<evidence type="ECO:0000313" key="3">
    <source>
        <dbReference type="Proteomes" id="UP001501475"/>
    </source>
</evidence>
<keyword evidence="1" id="KW-0472">Membrane</keyword>
<feature type="transmembrane region" description="Helical" evidence="1">
    <location>
        <begin position="49"/>
        <end position="82"/>
    </location>
</feature>
<feature type="transmembrane region" description="Helical" evidence="1">
    <location>
        <begin position="94"/>
        <end position="113"/>
    </location>
</feature>
<evidence type="ECO:0000313" key="2">
    <source>
        <dbReference type="EMBL" id="GAA1765916.1"/>
    </source>
</evidence>
<sequence>MIWGFAAALAGMLLYGVASVSQAYAASRASGSAVLRHPAYVLGMAGDGLAWVCSIAALATLPLFVVQSLLAGSVAVTVLLALAVLHVPVTRHDLIGVAAVVSGLTLVSAAAGGESAAAAPGWFGAAMIGAVVAMIVLGAVLYVRGTSLALASVGGLAFSGSALGARGAHLGQGTLTSAVSNPLTWAVIAFGILGAVTYARSLERGPVAAATAAMWVVEVVVPGALGVALLGDSVRPGWAPAAVAGIALAVLGCLRLSRSAAQPTRLARVPWWFARRQ</sequence>